<organism evidence="3 4">
    <name type="scientific">Alkalilimnicola ehrlichii</name>
    <dbReference type="NCBI Taxonomy" id="351052"/>
    <lineage>
        <taxon>Bacteria</taxon>
        <taxon>Pseudomonadati</taxon>
        <taxon>Pseudomonadota</taxon>
        <taxon>Gammaproteobacteria</taxon>
        <taxon>Chromatiales</taxon>
        <taxon>Ectothiorhodospiraceae</taxon>
        <taxon>Alkalilimnicola</taxon>
    </lineage>
</organism>
<gene>
    <name evidence="3" type="ORF">CAL65_08040</name>
</gene>
<feature type="domain" description="Mce/MlaD" evidence="2">
    <location>
        <begin position="39"/>
        <end position="118"/>
    </location>
</feature>
<proteinExistence type="predicted"/>
<protein>
    <submittedName>
        <fullName evidence="3">Outer membrane lipid asymmetry maintenance protein MlaD</fullName>
    </submittedName>
</protein>
<dbReference type="InterPro" id="IPR030970">
    <property type="entry name" value="ABC_MlaD"/>
</dbReference>
<dbReference type="InterPro" id="IPR052336">
    <property type="entry name" value="MlaD_Phospholipid_Transporter"/>
</dbReference>
<dbReference type="OrthoDB" id="9788420at2"/>
<keyword evidence="4" id="KW-1185">Reference proteome</keyword>
<dbReference type="AlphaFoldDB" id="A0A3E0WXY9"/>
<dbReference type="InterPro" id="IPR003399">
    <property type="entry name" value="Mce/MlaD"/>
</dbReference>
<keyword evidence="1" id="KW-0472">Membrane</keyword>
<name>A0A3E0WXY9_9GAMM</name>
<dbReference type="GO" id="GO:0005548">
    <property type="term" value="F:phospholipid transporter activity"/>
    <property type="evidence" value="ECO:0007669"/>
    <property type="project" value="TreeGrafter"/>
</dbReference>
<dbReference type="Pfam" id="PF02470">
    <property type="entry name" value="MlaD"/>
    <property type="match status" value="1"/>
</dbReference>
<keyword evidence="1" id="KW-1133">Transmembrane helix</keyword>
<dbReference type="EMBL" id="NFZW01000006">
    <property type="protein sequence ID" value="RFA37874.1"/>
    <property type="molecule type" value="Genomic_DNA"/>
</dbReference>
<evidence type="ECO:0000256" key="1">
    <source>
        <dbReference type="SAM" id="Phobius"/>
    </source>
</evidence>
<sequence>MQTSRVVEIWVGIFVALGLAALLGLAVQVSNLTEFRQGPTYELTASFRNIGNLKPRAPVTVGGVRIGRVASIELNPETWRADVVLEIDARFQGLPAETDARIMTAGLLGEQYIGLTPGAPGFGYLEDGDEIEYTQPALVLEDLIGTFMVRQIEGE</sequence>
<dbReference type="NCBIfam" id="TIGR04430">
    <property type="entry name" value="OM_asym_MlaD"/>
    <property type="match status" value="1"/>
</dbReference>
<feature type="transmembrane region" description="Helical" evidence="1">
    <location>
        <begin position="7"/>
        <end position="27"/>
    </location>
</feature>
<dbReference type="PANTHER" id="PTHR33371:SF4">
    <property type="entry name" value="INTERMEMBRANE PHOSPHOLIPID TRANSPORT SYSTEM BINDING PROTEIN MLAD"/>
    <property type="match status" value="1"/>
</dbReference>
<dbReference type="GO" id="GO:0005543">
    <property type="term" value="F:phospholipid binding"/>
    <property type="evidence" value="ECO:0007669"/>
    <property type="project" value="TreeGrafter"/>
</dbReference>
<dbReference type="RefSeq" id="WP_116301582.1">
    <property type="nucleotide sequence ID" value="NZ_NFZV01000005.1"/>
</dbReference>
<comment type="caution">
    <text evidence="3">The sequence shown here is derived from an EMBL/GenBank/DDBJ whole genome shotgun (WGS) entry which is preliminary data.</text>
</comment>
<reference evidence="4" key="1">
    <citation type="submission" date="2017-05" db="EMBL/GenBank/DDBJ databases">
        <authorList>
            <person name="Sharma S."/>
            <person name="Sidhu C."/>
            <person name="Pinnaka A.K."/>
        </authorList>
    </citation>
    <scope>NUCLEOTIDE SEQUENCE [LARGE SCALE GENOMIC DNA]</scope>
    <source>
        <strain evidence="4">AK93</strain>
    </source>
</reference>
<evidence type="ECO:0000313" key="3">
    <source>
        <dbReference type="EMBL" id="RFA37874.1"/>
    </source>
</evidence>
<dbReference type="Proteomes" id="UP000256763">
    <property type="component" value="Unassembled WGS sequence"/>
</dbReference>
<dbReference type="PANTHER" id="PTHR33371">
    <property type="entry name" value="INTERMEMBRANE PHOSPHOLIPID TRANSPORT SYSTEM BINDING PROTEIN MLAD-RELATED"/>
    <property type="match status" value="1"/>
</dbReference>
<evidence type="ECO:0000313" key="4">
    <source>
        <dbReference type="Proteomes" id="UP000256763"/>
    </source>
</evidence>
<keyword evidence="1" id="KW-0812">Transmembrane</keyword>
<accession>A0A3E0WXY9</accession>
<evidence type="ECO:0000259" key="2">
    <source>
        <dbReference type="Pfam" id="PF02470"/>
    </source>
</evidence>